<reference evidence="1" key="1">
    <citation type="submission" date="2014-09" db="EMBL/GenBank/DDBJ databases">
        <authorList>
            <person name="Magalhaes I.L.F."/>
            <person name="Oliveira U."/>
            <person name="Santos F.R."/>
            <person name="Vidigal T.H.D.A."/>
            <person name="Brescovit A.D."/>
            <person name="Santos A.J."/>
        </authorList>
    </citation>
    <scope>NUCLEOTIDE SEQUENCE</scope>
    <source>
        <tissue evidence="1">Shoot tissue taken approximately 20 cm above the soil surface</tissue>
    </source>
</reference>
<accession>A0A0A9HU59</accession>
<protein>
    <submittedName>
        <fullName evidence="1">Uncharacterized protein</fullName>
    </submittedName>
</protein>
<name>A0A0A9HU59_ARUDO</name>
<evidence type="ECO:0000313" key="1">
    <source>
        <dbReference type="EMBL" id="JAE36463.1"/>
    </source>
</evidence>
<reference evidence="1" key="2">
    <citation type="journal article" date="2015" name="Data Brief">
        <title>Shoot transcriptome of the giant reed, Arundo donax.</title>
        <authorList>
            <person name="Barrero R.A."/>
            <person name="Guerrero F.D."/>
            <person name="Moolhuijzen P."/>
            <person name="Goolsby J.A."/>
            <person name="Tidwell J."/>
            <person name="Bellgard S.E."/>
            <person name="Bellgard M.I."/>
        </authorList>
    </citation>
    <scope>NUCLEOTIDE SEQUENCE</scope>
    <source>
        <tissue evidence="1">Shoot tissue taken approximately 20 cm above the soil surface</tissue>
    </source>
</reference>
<proteinExistence type="predicted"/>
<sequence length="92" mass="10107">MSKNSASVADIVWFRIKTINSVNLRKFISGPMWNAQGISRIQNSKILARLHDISKITLHFLCCKPATSACIPGLPIHQLTMVSVRSVGPHGP</sequence>
<organism evidence="1">
    <name type="scientific">Arundo donax</name>
    <name type="common">Giant reed</name>
    <name type="synonym">Donax arundinaceus</name>
    <dbReference type="NCBI Taxonomy" id="35708"/>
    <lineage>
        <taxon>Eukaryota</taxon>
        <taxon>Viridiplantae</taxon>
        <taxon>Streptophyta</taxon>
        <taxon>Embryophyta</taxon>
        <taxon>Tracheophyta</taxon>
        <taxon>Spermatophyta</taxon>
        <taxon>Magnoliopsida</taxon>
        <taxon>Liliopsida</taxon>
        <taxon>Poales</taxon>
        <taxon>Poaceae</taxon>
        <taxon>PACMAD clade</taxon>
        <taxon>Arundinoideae</taxon>
        <taxon>Arundineae</taxon>
        <taxon>Arundo</taxon>
    </lineage>
</organism>
<dbReference type="EMBL" id="GBRH01161433">
    <property type="protein sequence ID" value="JAE36463.1"/>
    <property type="molecule type" value="Transcribed_RNA"/>
</dbReference>
<dbReference type="AlphaFoldDB" id="A0A0A9HU59"/>